<dbReference type="Ensembl" id="ENSLLET00000038172.1">
    <property type="protein sequence ID" value="ENSLLEP00000036750.1"/>
    <property type="gene ID" value="ENSLLEG00000021794.1"/>
</dbReference>
<dbReference type="PANTHER" id="PTHR24064">
    <property type="entry name" value="SOLUTE CARRIER FAMILY 22 MEMBER"/>
    <property type="match status" value="1"/>
</dbReference>
<reference evidence="7" key="2">
    <citation type="submission" date="2025-09" db="UniProtKB">
        <authorList>
            <consortium name="Ensembl"/>
        </authorList>
    </citation>
    <scope>IDENTIFICATION</scope>
</reference>
<name>A0A8C5QEW3_9ANUR</name>
<feature type="transmembrane region" description="Helical" evidence="5">
    <location>
        <begin position="232"/>
        <end position="251"/>
    </location>
</feature>
<feature type="transmembrane region" description="Helical" evidence="5">
    <location>
        <begin position="200"/>
        <end position="220"/>
    </location>
</feature>
<evidence type="ECO:0000256" key="4">
    <source>
        <dbReference type="ARBA" id="ARBA00023136"/>
    </source>
</evidence>
<feature type="transmembrane region" description="Helical" evidence="5">
    <location>
        <begin position="494"/>
        <end position="513"/>
    </location>
</feature>
<dbReference type="GeneTree" id="ENSGT00940000154901"/>
<dbReference type="InterPro" id="IPR036259">
    <property type="entry name" value="MFS_trans_sf"/>
</dbReference>
<evidence type="ECO:0000256" key="3">
    <source>
        <dbReference type="ARBA" id="ARBA00022989"/>
    </source>
</evidence>
<comment type="subcellular location">
    <subcellularLocation>
        <location evidence="1">Membrane</location>
        <topology evidence="1">Multi-pass membrane protein</topology>
    </subcellularLocation>
</comment>
<protein>
    <recommendedName>
        <fullName evidence="6">Major facilitator superfamily (MFS) profile domain-containing protein</fullName>
    </recommendedName>
</protein>
<evidence type="ECO:0000313" key="8">
    <source>
        <dbReference type="Proteomes" id="UP000694569"/>
    </source>
</evidence>
<dbReference type="GO" id="GO:0016020">
    <property type="term" value="C:membrane"/>
    <property type="evidence" value="ECO:0007669"/>
    <property type="project" value="UniProtKB-SubCell"/>
</dbReference>
<evidence type="ECO:0000256" key="1">
    <source>
        <dbReference type="ARBA" id="ARBA00004141"/>
    </source>
</evidence>
<sequence length="613" mass="68889">MAFNEILESIGGVGYFQILHTILLLVPVTLLACHNLLQNFTGAVPSHHCRVPLDIALQTQGLNFTKDSGRAELLKPFIPMDQQQRFEKCIQYRTKDILPSTMGERGIDLSTEPCKDGWIYDSSVFSSTIATEFNLVCNQRSWKQVAHSIYMTGVFIGALVFGSLADKLGRMEILTWSYLQMGIAGCCAAFLPTFDAYCAFRFLCGVASSAISVNSISLILEWMPSRGRTLAGNFFGFSYSLGQLVLAALAYKIRDWRWLQFSVSAPYCVFFLYSWWLPESARWLILRDKPHKALVNLRKAARVNGKLKEGNKLNEEVMLCSEMQKEIMEIRSTHSVFDLIRTPAMRRMSICLVLVFSANFAYYGLSMDLQNFGISVFLAQALFGGVEMAAKLFVMVAMTFVGRRLMQFWSLSMAGVLVVSYGFAPQEKKLLCTVLAVTGKAFLACSITCMYLYTGELYPTEIRQTGMGFSAMNARLGSAIASVVHLSGDFSSSIFPMIFGITPLLAGLCSCFLSETKNSPLRETIHDVESRYQITNRSQITMGFLVIRYTVPNETKQNSENKIILTHNETYFSAMHTSMIFHRTFSNVLKLQHSILSLSYKKLQNISFLFSSF</sequence>
<keyword evidence="4 5" id="KW-0472">Membrane</keyword>
<evidence type="ECO:0000256" key="5">
    <source>
        <dbReference type="SAM" id="Phobius"/>
    </source>
</evidence>
<feature type="transmembrane region" description="Helical" evidence="5">
    <location>
        <begin position="176"/>
        <end position="194"/>
    </location>
</feature>
<proteinExistence type="predicted"/>
<feature type="transmembrane region" description="Helical" evidence="5">
    <location>
        <begin position="348"/>
        <end position="365"/>
    </location>
</feature>
<dbReference type="SUPFAM" id="SSF103473">
    <property type="entry name" value="MFS general substrate transporter"/>
    <property type="match status" value="1"/>
</dbReference>
<dbReference type="GO" id="GO:0022857">
    <property type="term" value="F:transmembrane transporter activity"/>
    <property type="evidence" value="ECO:0007669"/>
    <property type="project" value="InterPro"/>
</dbReference>
<evidence type="ECO:0000256" key="2">
    <source>
        <dbReference type="ARBA" id="ARBA00022692"/>
    </source>
</evidence>
<dbReference type="PROSITE" id="PS50850">
    <property type="entry name" value="MFS"/>
    <property type="match status" value="1"/>
</dbReference>
<dbReference type="Gene3D" id="1.20.1250.20">
    <property type="entry name" value="MFS general substrate transporter like domains"/>
    <property type="match status" value="1"/>
</dbReference>
<evidence type="ECO:0000259" key="6">
    <source>
        <dbReference type="PROSITE" id="PS50850"/>
    </source>
</evidence>
<feature type="transmembrane region" description="Helical" evidence="5">
    <location>
        <begin position="145"/>
        <end position="164"/>
    </location>
</feature>
<feature type="domain" description="Major facilitator superfamily (MFS) profile" evidence="6">
    <location>
        <begin position="94"/>
        <end position="518"/>
    </location>
</feature>
<keyword evidence="8" id="KW-1185">Reference proteome</keyword>
<dbReference type="Pfam" id="PF00083">
    <property type="entry name" value="Sugar_tr"/>
    <property type="match status" value="1"/>
</dbReference>
<feature type="transmembrane region" description="Helical" evidence="5">
    <location>
        <begin position="377"/>
        <end position="401"/>
    </location>
</feature>
<dbReference type="InterPro" id="IPR005828">
    <property type="entry name" value="MFS_sugar_transport-like"/>
</dbReference>
<accession>A0A8C5QEW3</accession>
<feature type="transmembrane region" description="Helical" evidence="5">
    <location>
        <begin position="408"/>
        <end position="424"/>
    </location>
</feature>
<keyword evidence="2 5" id="KW-0812">Transmembrane</keyword>
<dbReference type="InterPro" id="IPR020846">
    <property type="entry name" value="MFS_dom"/>
</dbReference>
<dbReference type="Proteomes" id="UP000694569">
    <property type="component" value="Unplaced"/>
</dbReference>
<dbReference type="FunFam" id="1.20.1250.20:FF:000023">
    <property type="entry name" value="Solute carrier family 22 member 6"/>
    <property type="match status" value="1"/>
</dbReference>
<organism evidence="7 8">
    <name type="scientific">Leptobrachium leishanense</name>
    <name type="common">Leishan spiny toad</name>
    <dbReference type="NCBI Taxonomy" id="445787"/>
    <lineage>
        <taxon>Eukaryota</taxon>
        <taxon>Metazoa</taxon>
        <taxon>Chordata</taxon>
        <taxon>Craniata</taxon>
        <taxon>Vertebrata</taxon>
        <taxon>Euteleostomi</taxon>
        <taxon>Amphibia</taxon>
        <taxon>Batrachia</taxon>
        <taxon>Anura</taxon>
        <taxon>Pelobatoidea</taxon>
        <taxon>Megophryidae</taxon>
        <taxon>Leptobrachium</taxon>
    </lineage>
</organism>
<feature type="transmembrane region" description="Helical" evidence="5">
    <location>
        <begin position="430"/>
        <end position="453"/>
    </location>
</feature>
<dbReference type="OrthoDB" id="2544694at2759"/>
<dbReference type="AlphaFoldDB" id="A0A8C5QEW3"/>
<feature type="transmembrane region" description="Helical" evidence="5">
    <location>
        <begin position="257"/>
        <end position="277"/>
    </location>
</feature>
<reference evidence="7" key="1">
    <citation type="submission" date="2025-08" db="UniProtKB">
        <authorList>
            <consortium name="Ensembl"/>
        </authorList>
    </citation>
    <scope>IDENTIFICATION</scope>
</reference>
<keyword evidence="3 5" id="KW-1133">Transmembrane helix</keyword>
<evidence type="ECO:0000313" key="7">
    <source>
        <dbReference type="Ensembl" id="ENSLLEP00000036750.1"/>
    </source>
</evidence>